<sequence>MNEPTMKSTNHPIQPENQPTNREINQPIKESTNQSMTEDANRRIAKRASATVPLRLTPLSTSSSSYNFCFSSSLRKGIFEESIRIAVMITILFELND</sequence>
<name>A0A915ICW8_ROMCU</name>
<dbReference type="Proteomes" id="UP000887565">
    <property type="component" value="Unplaced"/>
</dbReference>
<feature type="compositionally biased region" description="Polar residues" evidence="1">
    <location>
        <begin position="1"/>
        <end position="38"/>
    </location>
</feature>
<protein>
    <submittedName>
        <fullName evidence="3">Uncharacterized protein</fullName>
    </submittedName>
</protein>
<dbReference type="AlphaFoldDB" id="A0A915ICW8"/>
<evidence type="ECO:0000313" key="3">
    <source>
        <dbReference type="WBParaSite" id="nRc.2.0.1.t11066-RA"/>
    </source>
</evidence>
<keyword evidence="2" id="KW-1185">Reference proteome</keyword>
<reference evidence="3" key="1">
    <citation type="submission" date="2022-11" db="UniProtKB">
        <authorList>
            <consortium name="WormBaseParasite"/>
        </authorList>
    </citation>
    <scope>IDENTIFICATION</scope>
</reference>
<evidence type="ECO:0000313" key="2">
    <source>
        <dbReference type="Proteomes" id="UP000887565"/>
    </source>
</evidence>
<organism evidence="2 3">
    <name type="scientific">Romanomermis culicivorax</name>
    <name type="common">Nematode worm</name>
    <dbReference type="NCBI Taxonomy" id="13658"/>
    <lineage>
        <taxon>Eukaryota</taxon>
        <taxon>Metazoa</taxon>
        <taxon>Ecdysozoa</taxon>
        <taxon>Nematoda</taxon>
        <taxon>Enoplea</taxon>
        <taxon>Dorylaimia</taxon>
        <taxon>Mermithida</taxon>
        <taxon>Mermithoidea</taxon>
        <taxon>Mermithidae</taxon>
        <taxon>Romanomermis</taxon>
    </lineage>
</organism>
<dbReference type="WBParaSite" id="nRc.2.0.1.t11066-RA">
    <property type="protein sequence ID" value="nRc.2.0.1.t11066-RA"/>
    <property type="gene ID" value="nRc.2.0.1.g11066"/>
</dbReference>
<evidence type="ECO:0000256" key="1">
    <source>
        <dbReference type="SAM" id="MobiDB-lite"/>
    </source>
</evidence>
<feature type="region of interest" description="Disordered" evidence="1">
    <location>
        <begin position="1"/>
        <end position="46"/>
    </location>
</feature>
<proteinExistence type="predicted"/>
<accession>A0A915ICW8</accession>